<dbReference type="Proteomes" id="UP000304880">
    <property type="component" value="Unassembled WGS sequence"/>
</dbReference>
<dbReference type="EMBL" id="VDDC01000052">
    <property type="protein sequence ID" value="TNH37730.1"/>
    <property type="molecule type" value="Genomic_DNA"/>
</dbReference>
<sequence length="76" mass="8579">MRRMSDDVMFRLAMSLEDWVLIDNALTAYSHNAAYRNVRKKLDMQVAIARVLSGASQSAKVSNARRPGVEKPASRR</sequence>
<keyword evidence="3" id="KW-1185">Reference proteome</keyword>
<feature type="compositionally biased region" description="Basic and acidic residues" evidence="1">
    <location>
        <begin position="67"/>
        <end position="76"/>
    </location>
</feature>
<accession>A0A5C4R183</accession>
<dbReference type="AlphaFoldDB" id="A0A5C4R183"/>
<evidence type="ECO:0000256" key="1">
    <source>
        <dbReference type="SAM" id="MobiDB-lite"/>
    </source>
</evidence>
<gene>
    <name evidence="2" type="ORF">FHD67_18620</name>
</gene>
<protein>
    <submittedName>
        <fullName evidence="2">Uncharacterized protein</fullName>
    </submittedName>
</protein>
<proteinExistence type="predicted"/>
<evidence type="ECO:0000313" key="3">
    <source>
        <dbReference type="Proteomes" id="UP000304880"/>
    </source>
</evidence>
<reference evidence="2 3" key="1">
    <citation type="submission" date="2019-06" db="EMBL/GenBank/DDBJ databases">
        <authorList>
            <person name="Li J."/>
        </authorList>
    </citation>
    <scope>NUCLEOTIDE SEQUENCE [LARGE SCALE GENOMIC DNA]</scope>
    <source>
        <strain evidence="2 3">CGMCC 1.8012</strain>
    </source>
</reference>
<dbReference type="RefSeq" id="WP_139599633.1">
    <property type="nucleotide sequence ID" value="NZ_VDDC01000052.1"/>
</dbReference>
<evidence type="ECO:0000313" key="2">
    <source>
        <dbReference type="EMBL" id="TNH37730.1"/>
    </source>
</evidence>
<organism evidence="2 3">
    <name type="scientific">Paracoccus haeundaensis</name>
    <dbReference type="NCBI Taxonomy" id="225362"/>
    <lineage>
        <taxon>Bacteria</taxon>
        <taxon>Pseudomonadati</taxon>
        <taxon>Pseudomonadota</taxon>
        <taxon>Alphaproteobacteria</taxon>
        <taxon>Rhodobacterales</taxon>
        <taxon>Paracoccaceae</taxon>
        <taxon>Paracoccus</taxon>
    </lineage>
</organism>
<name>A0A5C4R183_9RHOB</name>
<feature type="region of interest" description="Disordered" evidence="1">
    <location>
        <begin position="56"/>
        <end position="76"/>
    </location>
</feature>
<comment type="caution">
    <text evidence="2">The sequence shown here is derived from an EMBL/GenBank/DDBJ whole genome shotgun (WGS) entry which is preliminary data.</text>
</comment>